<dbReference type="EMBL" id="JBHTIM010000001">
    <property type="protein sequence ID" value="MFD0782021.1"/>
    <property type="molecule type" value="Genomic_DNA"/>
</dbReference>
<gene>
    <name evidence="1" type="ORF">ACFQZV_12030</name>
</gene>
<dbReference type="InterPro" id="IPR049457">
    <property type="entry name" value="Emfourin"/>
</dbReference>
<evidence type="ECO:0000313" key="1">
    <source>
        <dbReference type="EMBL" id="MFD0782021.1"/>
    </source>
</evidence>
<sequence length="119" mass="12900">MSTWMDHTQPDEISVVVTRTGGIAGIRRAWRAVPGPEQASEFAALVERCPWDDPPRADEAGADRFMWVIAANLPGSARQAELPESGATGAWRSLIDAVRAWASEHRELTGRKGDASSSD</sequence>
<protein>
    <submittedName>
        <fullName evidence="1">Protealysin inhibitor emfourin</fullName>
    </submittedName>
</protein>
<evidence type="ECO:0000313" key="2">
    <source>
        <dbReference type="Proteomes" id="UP001597042"/>
    </source>
</evidence>
<keyword evidence="2" id="KW-1185">Reference proteome</keyword>
<proteinExistence type="predicted"/>
<comment type="caution">
    <text evidence="1">The sequence shown here is derived from an EMBL/GenBank/DDBJ whole genome shotgun (WGS) entry which is preliminary data.</text>
</comment>
<dbReference type="Pfam" id="PF20242">
    <property type="entry name" value="Emfourin"/>
    <property type="match status" value="1"/>
</dbReference>
<name>A0ABW2ZTS2_9MICO</name>
<reference evidence="2" key="1">
    <citation type="journal article" date="2019" name="Int. J. Syst. Evol. Microbiol.">
        <title>The Global Catalogue of Microorganisms (GCM) 10K type strain sequencing project: providing services to taxonomists for standard genome sequencing and annotation.</title>
        <authorList>
            <consortium name="The Broad Institute Genomics Platform"/>
            <consortium name="The Broad Institute Genome Sequencing Center for Infectious Disease"/>
            <person name="Wu L."/>
            <person name="Ma J."/>
        </authorList>
    </citation>
    <scope>NUCLEOTIDE SEQUENCE [LARGE SCALE GENOMIC DNA]</scope>
    <source>
        <strain evidence="2">CCUG 50754</strain>
    </source>
</reference>
<accession>A0ABW2ZTS2</accession>
<dbReference type="Proteomes" id="UP001597042">
    <property type="component" value="Unassembled WGS sequence"/>
</dbReference>
<organism evidence="1 2">
    <name type="scientific">Microbacterium koreense</name>
    <dbReference type="NCBI Taxonomy" id="323761"/>
    <lineage>
        <taxon>Bacteria</taxon>
        <taxon>Bacillati</taxon>
        <taxon>Actinomycetota</taxon>
        <taxon>Actinomycetes</taxon>
        <taxon>Micrococcales</taxon>
        <taxon>Microbacteriaceae</taxon>
        <taxon>Microbacterium</taxon>
    </lineage>
</organism>
<dbReference type="RefSeq" id="WP_378753119.1">
    <property type="nucleotide sequence ID" value="NZ_JBHSSV010000013.1"/>
</dbReference>